<keyword evidence="2" id="KW-1185">Reference proteome</keyword>
<dbReference type="OrthoDB" id="8591913at2"/>
<proteinExistence type="predicted"/>
<evidence type="ECO:0008006" key="3">
    <source>
        <dbReference type="Google" id="ProtNLM"/>
    </source>
</evidence>
<dbReference type="Proteomes" id="UP000182025">
    <property type="component" value="Unassembled WGS sequence"/>
</dbReference>
<organism evidence="1 2">
    <name type="scientific">Ectopseudomonas toyotomiensis</name>
    <dbReference type="NCBI Taxonomy" id="554344"/>
    <lineage>
        <taxon>Bacteria</taxon>
        <taxon>Pseudomonadati</taxon>
        <taxon>Pseudomonadota</taxon>
        <taxon>Gammaproteobacteria</taxon>
        <taxon>Pseudomonadales</taxon>
        <taxon>Pseudomonadaceae</taxon>
        <taxon>Ectopseudomonas</taxon>
    </lineage>
</organism>
<accession>A0A1I5VLF3</accession>
<dbReference type="EMBL" id="FOXK01000007">
    <property type="protein sequence ID" value="SFQ08319.1"/>
    <property type="molecule type" value="Genomic_DNA"/>
</dbReference>
<dbReference type="RefSeq" id="WP_074916687.1">
    <property type="nucleotide sequence ID" value="NZ_FOXK01000007.1"/>
</dbReference>
<name>A0A1I5VLF3_9GAMM</name>
<evidence type="ECO:0000313" key="1">
    <source>
        <dbReference type="EMBL" id="SFQ08319.1"/>
    </source>
</evidence>
<dbReference type="AlphaFoldDB" id="A0A1I5VLF3"/>
<reference evidence="2" key="1">
    <citation type="submission" date="2016-10" db="EMBL/GenBank/DDBJ databases">
        <authorList>
            <person name="Varghese N."/>
            <person name="Submissions S."/>
        </authorList>
    </citation>
    <scope>NUCLEOTIDE SEQUENCE [LARGE SCALE GENOMIC DNA]</scope>
    <source>
        <strain evidence="2">JCM 15604</strain>
    </source>
</reference>
<evidence type="ECO:0000313" key="2">
    <source>
        <dbReference type="Proteomes" id="UP000182025"/>
    </source>
</evidence>
<gene>
    <name evidence="1" type="ORF">SAMN05216177_107332</name>
</gene>
<sequence length="103" mass="11629">MNKQNPIQRLTDELEHDLTTRYGVMLGSNALWRELGFRSPAAFRIALSRGMIGVPFFTLPNRRGRFALAKDIAAWIAYQRHAVQINESGGVKGRDQPTSSDDR</sequence>
<protein>
    <recommendedName>
        <fullName evidence="3">Pyocin activator protein PrtN</fullName>
    </recommendedName>
</protein>